<name>A0A7R9HUX2_9NEOP</name>
<accession>A0A7R9HUX2</accession>
<protein>
    <submittedName>
        <fullName evidence="7">Uncharacterized protein</fullName>
    </submittedName>
</protein>
<keyword evidence="2 5" id="KW-0812">Transmembrane</keyword>
<comment type="subcellular location">
    <subcellularLocation>
        <location evidence="1">Membrane</location>
        <topology evidence="1">Multi-pass membrane protein</topology>
    </subcellularLocation>
</comment>
<keyword evidence="4 5" id="KW-0472">Membrane</keyword>
<dbReference type="Pfam" id="PF05277">
    <property type="entry name" value="DUF726"/>
    <property type="match status" value="1"/>
</dbReference>
<evidence type="ECO:0000256" key="6">
    <source>
        <dbReference type="SAM" id="SignalP"/>
    </source>
</evidence>
<keyword evidence="3 5" id="KW-1133">Transmembrane helix</keyword>
<dbReference type="InterPro" id="IPR007941">
    <property type="entry name" value="DUF726"/>
</dbReference>
<evidence type="ECO:0000256" key="3">
    <source>
        <dbReference type="ARBA" id="ARBA00022989"/>
    </source>
</evidence>
<gene>
    <name evidence="7" type="ORF">TMSB3V08_LOCUS10332</name>
</gene>
<dbReference type="PANTHER" id="PTHR17920:SF3">
    <property type="entry name" value="TRANSMEMBRANE AND COILED-COIL DOMAIN-CONTAINING PROTEIN 4"/>
    <property type="match status" value="1"/>
</dbReference>
<keyword evidence="6" id="KW-0732">Signal</keyword>
<dbReference type="AlphaFoldDB" id="A0A7R9HUX2"/>
<feature type="chain" id="PRO_5031092361" evidence="6">
    <location>
        <begin position="24"/>
        <end position="373"/>
    </location>
</feature>
<evidence type="ECO:0000256" key="4">
    <source>
        <dbReference type="ARBA" id="ARBA00023136"/>
    </source>
</evidence>
<evidence type="ECO:0000256" key="5">
    <source>
        <dbReference type="SAM" id="Phobius"/>
    </source>
</evidence>
<feature type="signal peptide" evidence="6">
    <location>
        <begin position="1"/>
        <end position="23"/>
    </location>
</feature>
<evidence type="ECO:0000313" key="7">
    <source>
        <dbReference type="EMBL" id="CAD7433662.1"/>
    </source>
</evidence>
<feature type="transmembrane region" description="Helical" evidence="5">
    <location>
        <begin position="297"/>
        <end position="323"/>
    </location>
</feature>
<reference evidence="7" key="1">
    <citation type="submission" date="2020-11" db="EMBL/GenBank/DDBJ databases">
        <authorList>
            <person name="Tran Van P."/>
        </authorList>
    </citation>
    <scope>NUCLEOTIDE SEQUENCE</scope>
</reference>
<dbReference type="GO" id="GO:0016020">
    <property type="term" value="C:membrane"/>
    <property type="evidence" value="ECO:0007669"/>
    <property type="project" value="UniProtKB-SubCell"/>
</dbReference>
<feature type="transmembrane region" description="Helical" evidence="5">
    <location>
        <begin position="335"/>
        <end position="358"/>
    </location>
</feature>
<evidence type="ECO:0000256" key="1">
    <source>
        <dbReference type="ARBA" id="ARBA00004141"/>
    </source>
</evidence>
<dbReference type="PANTHER" id="PTHR17920">
    <property type="entry name" value="TRANSMEMBRANE AND COILED-COIL DOMAIN-CONTAINING PROTEIN 4 TMCO4"/>
    <property type="match status" value="1"/>
</dbReference>
<proteinExistence type="predicted"/>
<organism evidence="7">
    <name type="scientific">Timema monikensis</name>
    <dbReference type="NCBI Taxonomy" id="170555"/>
    <lineage>
        <taxon>Eukaryota</taxon>
        <taxon>Metazoa</taxon>
        <taxon>Ecdysozoa</taxon>
        <taxon>Arthropoda</taxon>
        <taxon>Hexapoda</taxon>
        <taxon>Insecta</taxon>
        <taxon>Pterygota</taxon>
        <taxon>Neoptera</taxon>
        <taxon>Polyneoptera</taxon>
        <taxon>Phasmatodea</taxon>
        <taxon>Timematodea</taxon>
        <taxon>Timematoidea</taxon>
        <taxon>Timematidae</taxon>
        <taxon>Timema</taxon>
    </lineage>
</organism>
<sequence>MIITLMDTTSVLIIITLIIDLTANDTEVEAVMVSLTEGQGSQSPDAYVQLLLDEPALDGKALLVLEDLIVFAVHGVFCITALSPTEPHFSITAQVERAVVESALTCGTVERAVVESALTRGTVERAVVESALTHSTVERAVVESALTCGTVERAVVESALTCGTVERAVVESALTHSTVERAVVESALTHSTVGRAVVEPALTCQRLKDDLSQPLLHKPHLLAVAQMLRNDILTGEYDARMRVLIRHMSSLLHVPLELVEIYEESVVEYLREEQQELTEVEKKEVSRRQRNKKIKRYAWISLATIGGGAVLGLTGGLAAPLIGAGVGTILGGASAAALGSTAGIAIIGSLFGVAGAGLTGTNSPEFCMESTPF</sequence>
<dbReference type="EMBL" id="OB796655">
    <property type="protein sequence ID" value="CAD7433662.1"/>
    <property type="molecule type" value="Genomic_DNA"/>
</dbReference>
<evidence type="ECO:0000256" key="2">
    <source>
        <dbReference type="ARBA" id="ARBA00022692"/>
    </source>
</evidence>